<reference evidence="2" key="2">
    <citation type="submission" date="2021-05" db="EMBL/GenBank/DDBJ databases">
        <authorList>
            <person name="Moolhuijzen P.M."/>
            <person name="Moffat C.S."/>
        </authorList>
    </citation>
    <scope>NUCLEOTIDE SEQUENCE</scope>
    <source>
        <strain evidence="2">86-124</strain>
    </source>
</reference>
<accession>A0A2W1F0G1</accession>
<evidence type="ECO:0000313" key="2">
    <source>
        <dbReference type="EMBL" id="KAI1515015.1"/>
    </source>
</evidence>
<keyword evidence="4" id="KW-1185">Reference proteome</keyword>
<proteinExistence type="predicted"/>
<evidence type="ECO:0000313" key="3">
    <source>
        <dbReference type="Proteomes" id="UP000245464"/>
    </source>
</evidence>
<gene>
    <name evidence="2" type="ORF">Ptr86124_006338</name>
    <name evidence="1" type="ORF">PtrM4_068630</name>
</gene>
<dbReference type="EMBL" id="NQIK02000002">
    <property type="protein sequence ID" value="KAF7575239.1"/>
    <property type="molecule type" value="Genomic_DNA"/>
</dbReference>
<sequence length="503" mass="56091">MAQNDELFRFQDLLKPDPKFRGNSDIKAAQDELRNAPFVWWPVKTYMDQNGVGPEQYAVMGCEMAEDPDEETTLLDIDEDHEEQQEEPDLVPVLLNTNSPWSAFLCGSQGSGKSHALSCILEGCLMNDPDIGRNSAPLAGIVFHYDRAQGGDVCEAAYLCGKIRTKVLVSASHIGPLTERYEAIAQRCGAKITVEALELHSSHLNTARIKLLMAIGKRGETPLYMSVVKRILREMAINKRGVNDFNYRDFLAGLQNAGLSEMQSGPLEQRLDLLEAFVDIKPRDKTVKIKGKPTVLATKRNKNRTKARVDLFSSDPGSLTIVDLTDPHVDEESVCALFDICLAIFISQTTCGKIIALDEAHNYMGEDNAATANFTERLLKSIREQRHQGARVVIATQEPSINTRLLDLCNVTMVHRCASQAWYDILKQHLAALKGEDHQRVFEKIVRLKTGECLLFCPTAAVGIDERKGKIKRMDTDYCKFLTRRRITADGGKSKLADGSHVE</sequence>
<dbReference type="AlphaFoldDB" id="A0A2W1F0G1"/>
<dbReference type="SUPFAM" id="SSF52540">
    <property type="entry name" value="P-loop containing nucleoside triphosphate hydrolases"/>
    <property type="match status" value="1"/>
</dbReference>
<organism evidence="2 4">
    <name type="scientific">Pyrenophora tritici-repentis</name>
    <dbReference type="NCBI Taxonomy" id="45151"/>
    <lineage>
        <taxon>Eukaryota</taxon>
        <taxon>Fungi</taxon>
        <taxon>Dikarya</taxon>
        <taxon>Ascomycota</taxon>
        <taxon>Pezizomycotina</taxon>
        <taxon>Dothideomycetes</taxon>
        <taxon>Pleosporomycetidae</taxon>
        <taxon>Pleosporales</taxon>
        <taxon>Pleosporineae</taxon>
        <taxon>Pleosporaceae</taxon>
        <taxon>Pyrenophora</taxon>
    </lineage>
</organism>
<reference evidence="2" key="3">
    <citation type="journal article" date="2022" name="bioRxiv">
        <title>A global pangenome for the wheat fungal pathogen Pyrenophora tritici-repentis and prediction of effector protein structural homology.</title>
        <authorList>
            <person name="Moolhuijzen P."/>
            <person name="See P.T."/>
            <person name="Shi G."/>
            <person name="Powell H.R."/>
            <person name="Cockram J."/>
            <person name="Jorgensen L.N."/>
            <person name="Benslimane H."/>
            <person name="Strelkov S.E."/>
            <person name="Turner J."/>
            <person name="Liu Z."/>
            <person name="Moffat C.S."/>
        </authorList>
    </citation>
    <scope>NUCLEOTIDE SEQUENCE</scope>
    <source>
        <strain evidence="2">86-124</strain>
    </source>
</reference>
<dbReference type="InterPro" id="IPR027417">
    <property type="entry name" value="P-loop_NTPase"/>
</dbReference>
<dbReference type="Proteomes" id="UP000249757">
    <property type="component" value="Unassembled WGS sequence"/>
</dbReference>
<reference evidence="1 3" key="1">
    <citation type="journal article" date="2018" name="BMC Genomics">
        <title>Comparative genomics of the wheat fungal pathogen Pyrenophora tritici-repentis reveals chromosomal variations and genome plasticity.</title>
        <authorList>
            <person name="Moolhuijzen P."/>
            <person name="See P.T."/>
            <person name="Hane J.K."/>
            <person name="Shi G."/>
            <person name="Liu Z."/>
            <person name="Oliver R.P."/>
            <person name="Moffat C.S."/>
        </authorList>
    </citation>
    <scope>NUCLEOTIDE SEQUENCE [LARGE SCALE GENOMIC DNA]</scope>
    <source>
        <strain evidence="1">M4</strain>
    </source>
</reference>
<dbReference type="EMBL" id="NRDI02000007">
    <property type="protein sequence ID" value="KAI1515015.1"/>
    <property type="molecule type" value="Genomic_DNA"/>
</dbReference>
<dbReference type="Proteomes" id="UP000245464">
    <property type="component" value="Chromosome 2"/>
</dbReference>
<dbReference type="OrthoDB" id="2316594at2759"/>
<evidence type="ECO:0000313" key="4">
    <source>
        <dbReference type="Proteomes" id="UP000249757"/>
    </source>
</evidence>
<reference evidence="4" key="4">
    <citation type="journal article" date="2022" name="Microb. Genom.">
        <title>A global pangenome for the wheat fungal pathogen Pyrenophora tritici-repentis and prediction of effector protein structural homology.</title>
        <authorList>
            <person name="Moolhuijzen P.M."/>
            <person name="See P.T."/>
            <person name="Shi G."/>
            <person name="Powell H.R."/>
            <person name="Cockram J."/>
            <person name="Jorgensen L.N."/>
            <person name="Benslimane H."/>
            <person name="Strelkov S.E."/>
            <person name="Turner J."/>
            <person name="Liu Z."/>
            <person name="Moffat C.S."/>
        </authorList>
    </citation>
    <scope>NUCLEOTIDE SEQUENCE [LARGE SCALE GENOMIC DNA]</scope>
</reference>
<evidence type="ECO:0000313" key="1">
    <source>
        <dbReference type="EMBL" id="KAF7575239.1"/>
    </source>
</evidence>
<comment type="caution">
    <text evidence="2">The sequence shown here is derived from an EMBL/GenBank/DDBJ whole genome shotgun (WGS) entry which is preliminary data.</text>
</comment>
<dbReference type="Gene3D" id="3.40.50.300">
    <property type="entry name" value="P-loop containing nucleotide triphosphate hydrolases"/>
    <property type="match status" value="1"/>
</dbReference>
<protein>
    <submittedName>
        <fullName evidence="1">AAA-10 domain containing protein</fullName>
    </submittedName>
</protein>
<name>A0A2W1F0G1_9PLEO</name>